<evidence type="ECO:0000313" key="3">
    <source>
        <dbReference type="Proteomes" id="UP000310200"/>
    </source>
</evidence>
<accession>A0A4S2KZ02</accession>
<evidence type="ECO:0000256" key="1">
    <source>
        <dbReference type="SAM" id="MobiDB-lite"/>
    </source>
</evidence>
<feature type="region of interest" description="Disordered" evidence="1">
    <location>
        <begin position="119"/>
        <end position="155"/>
    </location>
</feature>
<feature type="compositionally biased region" description="Basic and acidic residues" evidence="1">
    <location>
        <begin position="124"/>
        <end position="135"/>
    </location>
</feature>
<dbReference type="Proteomes" id="UP000310200">
    <property type="component" value="Unassembled WGS sequence"/>
</dbReference>
<protein>
    <submittedName>
        <fullName evidence="2">Uncharacterized protein</fullName>
    </submittedName>
</protein>
<feature type="compositionally biased region" description="Basic and acidic residues" evidence="1">
    <location>
        <begin position="58"/>
        <end position="73"/>
    </location>
</feature>
<reference evidence="2 3" key="1">
    <citation type="journal article" date="2019" name="Philos. Trans. R. Soc. Lond., B, Biol. Sci.">
        <title>Ant behaviour and brain gene expression of defending hosts depend on the ecological success of the intruding social parasite.</title>
        <authorList>
            <person name="Kaur R."/>
            <person name="Stoldt M."/>
            <person name="Jongepier E."/>
            <person name="Feldmeyer B."/>
            <person name="Menzel F."/>
            <person name="Bornberg-Bauer E."/>
            <person name="Foitzik S."/>
        </authorList>
    </citation>
    <scope>NUCLEOTIDE SEQUENCE [LARGE SCALE GENOMIC DNA]</scope>
    <source>
        <tissue evidence="2">Whole body</tissue>
    </source>
</reference>
<proteinExistence type="predicted"/>
<name>A0A4S2KZ02_9HYME</name>
<feature type="region of interest" description="Disordered" evidence="1">
    <location>
        <begin position="49"/>
        <end position="73"/>
    </location>
</feature>
<comment type="caution">
    <text evidence="2">The sequence shown here is derived from an EMBL/GenBank/DDBJ whole genome shotgun (WGS) entry which is preliminary data.</text>
</comment>
<dbReference type="EMBL" id="QBLH01000455">
    <property type="protein sequence ID" value="TGZ55503.1"/>
    <property type="molecule type" value="Genomic_DNA"/>
</dbReference>
<organism evidence="2 3">
    <name type="scientific">Temnothorax longispinosus</name>
    <dbReference type="NCBI Taxonomy" id="300112"/>
    <lineage>
        <taxon>Eukaryota</taxon>
        <taxon>Metazoa</taxon>
        <taxon>Ecdysozoa</taxon>
        <taxon>Arthropoda</taxon>
        <taxon>Hexapoda</taxon>
        <taxon>Insecta</taxon>
        <taxon>Pterygota</taxon>
        <taxon>Neoptera</taxon>
        <taxon>Endopterygota</taxon>
        <taxon>Hymenoptera</taxon>
        <taxon>Apocrita</taxon>
        <taxon>Aculeata</taxon>
        <taxon>Formicoidea</taxon>
        <taxon>Formicidae</taxon>
        <taxon>Myrmicinae</taxon>
        <taxon>Temnothorax</taxon>
    </lineage>
</organism>
<keyword evidence="3" id="KW-1185">Reference proteome</keyword>
<dbReference type="AlphaFoldDB" id="A0A4S2KZ02"/>
<evidence type="ECO:0000313" key="2">
    <source>
        <dbReference type="EMBL" id="TGZ55503.1"/>
    </source>
</evidence>
<gene>
    <name evidence="2" type="ORF">DBV15_06701</name>
</gene>
<sequence>MQEGGMGVKGNAFRELTLVATARMFRMVFSPSSIFRPPPASMYPDPLSYTTGSTSWDPTRRVVDPDDEREKRSGAELRIQRGLKERTAVLRAWTRPKQEGLHVRSATTVGCLHVLRQRRRKRHDGGIKRERDRRSSQFTSKAASWNPAYRITTSS</sequence>